<accession>A0A0A9AIR6</accession>
<reference evidence="1" key="1">
    <citation type="submission" date="2014-09" db="EMBL/GenBank/DDBJ databases">
        <authorList>
            <person name="Magalhaes I.L.F."/>
            <person name="Oliveira U."/>
            <person name="Santos F.R."/>
            <person name="Vidigal T.H.D.A."/>
            <person name="Brescovit A.D."/>
            <person name="Santos A.J."/>
        </authorList>
    </citation>
    <scope>NUCLEOTIDE SEQUENCE</scope>
    <source>
        <tissue evidence="1">Shoot tissue taken approximately 20 cm above the soil surface</tissue>
    </source>
</reference>
<dbReference type="AlphaFoldDB" id="A0A0A9AIR6"/>
<proteinExistence type="predicted"/>
<evidence type="ECO:0000313" key="1">
    <source>
        <dbReference type="EMBL" id="JAD46982.1"/>
    </source>
</evidence>
<protein>
    <submittedName>
        <fullName evidence="1">Uncharacterized protein</fullName>
    </submittedName>
</protein>
<dbReference type="EMBL" id="GBRH01250913">
    <property type="protein sequence ID" value="JAD46982.1"/>
    <property type="molecule type" value="Transcribed_RNA"/>
</dbReference>
<organism evidence="1">
    <name type="scientific">Arundo donax</name>
    <name type="common">Giant reed</name>
    <name type="synonym">Donax arundinaceus</name>
    <dbReference type="NCBI Taxonomy" id="35708"/>
    <lineage>
        <taxon>Eukaryota</taxon>
        <taxon>Viridiplantae</taxon>
        <taxon>Streptophyta</taxon>
        <taxon>Embryophyta</taxon>
        <taxon>Tracheophyta</taxon>
        <taxon>Spermatophyta</taxon>
        <taxon>Magnoliopsida</taxon>
        <taxon>Liliopsida</taxon>
        <taxon>Poales</taxon>
        <taxon>Poaceae</taxon>
        <taxon>PACMAD clade</taxon>
        <taxon>Arundinoideae</taxon>
        <taxon>Arundineae</taxon>
        <taxon>Arundo</taxon>
    </lineage>
</organism>
<sequence length="77" mass="8770">MHTLSRANVYAINKPSSLLSYINLCVSFSTVRRCASLFASKVFLLHFVPRYSTSFFRLALVLHKHGCCIYVMSCSYV</sequence>
<name>A0A0A9AIR6_ARUDO</name>
<reference evidence="1" key="2">
    <citation type="journal article" date="2015" name="Data Brief">
        <title>Shoot transcriptome of the giant reed, Arundo donax.</title>
        <authorList>
            <person name="Barrero R.A."/>
            <person name="Guerrero F.D."/>
            <person name="Moolhuijzen P."/>
            <person name="Goolsby J.A."/>
            <person name="Tidwell J."/>
            <person name="Bellgard S.E."/>
            <person name="Bellgard M.I."/>
        </authorList>
    </citation>
    <scope>NUCLEOTIDE SEQUENCE</scope>
    <source>
        <tissue evidence="1">Shoot tissue taken approximately 20 cm above the soil surface</tissue>
    </source>
</reference>